<evidence type="ECO:0000313" key="1">
    <source>
        <dbReference type="EMBL" id="KKL09827.1"/>
    </source>
</evidence>
<dbReference type="EMBL" id="LAZR01042312">
    <property type="protein sequence ID" value="KKL09827.1"/>
    <property type="molecule type" value="Genomic_DNA"/>
</dbReference>
<comment type="caution">
    <text evidence="1">The sequence shown here is derived from an EMBL/GenBank/DDBJ whole genome shotgun (WGS) entry which is preliminary data.</text>
</comment>
<gene>
    <name evidence="1" type="ORF">LCGC14_2561970</name>
</gene>
<organism evidence="1">
    <name type="scientific">marine sediment metagenome</name>
    <dbReference type="NCBI Taxonomy" id="412755"/>
    <lineage>
        <taxon>unclassified sequences</taxon>
        <taxon>metagenomes</taxon>
        <taxon>ecological metagenomes</taxon>
    </lineage>
</organism>
<name>A0A0F9B7Q0_9ZZZZ</name>
<reference evidence="1" key="1">
    <citation type="journal article" date="2015" name="Nature">
        <title>Complex archaea that bridge the gap between prokaryotes and eukaryotes.</title>
        <authorList>
            <person name="Spang A."/>
            <person name="Saw J.H."/>
            <person name="Jorgensen S.L."/>
            <person name="Zaremba-Niedzwiedzka K."/>
            <person name="Martijn J."/>
            <person name="Lind A.E."/>
            <person name="van Eijk R."/>
            <person name="Schleper C."/>
            <person name="Guy L."/>
            <person name="Ettema T.J."/>
        </authorList>
    </citation>
    <scope>NUCLEOTIDE SEQUENCE</scope>
</reference>
<protein>
    <submittedName>
        <fullName evidence="1">Uncharacterized protein</fullName>
    </submittedName>
</protein>
<accession>A0A0F9B7Q0</accession>
<dbReference type="AlphaFoldDB" id="A0A0F9B7Q0"/>
<sequence length="55" mass="5529">MVVTDDVVGVVIPTELVIPVKAGDALGRAGTIFISGAKLYFNPSDGGAPEIVTSA</sequence>
<proteinExistence type="predicted"/>